<name>A0ABM6JVA9_SPOUR</name>
<gene>
    <name evidence="2" type="ORF">SporoS204_07455</name>
</gene>
<dbReference type="Proteomes" id="UP000192486">
    <property type="component" value="Chromosome"/>
</dbReference>
<evidence type="ECO:0000313" key="2">
    <source>
        <dbReference type="EMBL" id="ARF13994.1"/>
    </source>
</evidence>
<proteinExistence type="predicted"/>
<protein>
    <submittedName>
        <fullName evidence="2">Uncharacterized protein</fullName>
    </submittedName>
</protein>
<dbReference type="EMBL" id="CP015108">
    <property type="protein sequence ID" value="ARF13994.1"/>
    <property type="molecule type" value="Genomic_DNA"/>
</dbReference>
<evidence type="ECO:0000313" key="3">
    <source>
        <dbReference type="Proteomes" id="UP000192486"/>
    </source>
</evidence>
<evidence type="ECO:0000256" key="1">
    <source>
        <dbReference type="SAM" id="Phobius"/>
    </source>
</evidence>
<keyword evidence="1" id="KW-0812">Transmembrane</keyword>
<keyword evidence="1" id="KW-1133">Transmembrane helix</keyword>
<sequence>MKNKIIDLFGIPIAFLFSGVLFLIFGANGEGLATTFSRPAGASSWTTEGSTIDAFTFIPIILGVSFLILFVSTFSISFNKWQKSQ</sequence>
<reference evidence="2 3" key="1">
    <citation type="submission" date="2016-04" db="EMBL/GenBank/DDBJ databases">
        <title>Comparative Genomics and Epigenetics of Sporosarcina ureae.</title>
        <authorList>
            <person name="Oliver A.S."/>
            <person name="Cooper K.K."/>
        </authorList>
    </citation>
    <scope>NUCLEOTIDE SEQUENCE [LARGE SCALE GENOMIC DNA]</scope>
    <source>
        <strain evidence="2 3">S204</strain>
    </source>
</reference>
<accession>A0ABM6JVA9</accession>
<organism evidence="2 3">
    <name type="scientific">Sporosarcina ureae</name>
    <dbReference type="NCBI Taxonomy" id="1571"/>
    <lineage>
        <taxon>Bacteria</taxon>
        <taxon>Bacillati</taxon>
        <taxon>Bacillota</taxon>
        <taxon>Bacilli</taxon>
        <taxon>Bacillales</taxon>
        <taxon>Caryophanaceae</taxon>
        <taxon>Sporosarcina</taxon>
    </lineage>
</organism>
<feature type="transmembrane region" description="Helical" evidence="1">
    <location>
        <begin position="7"/>
        <end position="27"/>
    </location>
</feature>
<keyword evidence="3" id="KW-1185">Reference proteome</keyword>
<feature type="transmembrane region" description="Helical" evidence="1">
    <location>
        <begin position="54"/>
        <end position="78"/>
    </location>
</feature>
<keyword evidence="1" id="KW-0472">Membrane</keyword>